<accession>A0AAD1BJU7</accession>
<gene>
    <name evidence="1" type="ORF">PI172_1738</name>
</gene>
<organism evidence="1 2">
    <name type="scientific">Prevotella intermedia</name>
    <dbReference type="NCBI Taxonomy" id="28131"/>
    <lineage>
        <taxon>Bacteria</taxon>
        <taxon>Pseudomonadati</taxon>
        <taxon>Bacteroidota</taxon>
        <taxon>Bacteroidia</taxon>
        <taxon>Bacteroidales</taxon>
        <taxon>Prevotellaceae</taxon>
        <taxon>Prevotella</taxon>
    </lineage>
</organism>
<name>A0AAD1BJU7_PREIN</name>
<dbReference type="EMBL" id="AP014925">
    <property type="protein sequence ID" value="BAR96466.1"/>
    <property type="molecule type" value="Genomic_DNA"/>
</dbReference>
<evidence type="ECO:0000313" key="2">
    <source>
        <dbReference type="Proteomes" id="UP000067008"/>
    </source>
</evidence>
<proteinExistence type="predicted"/>
<evidence type="ECO:0000313" key="1">
    <source>
        <dbReference type="EMBL" id="BAR96466.1"/>
    </source>
</evidence>
<protein>
    <submittedName>
        <fullName evidence="1">Uncharacterized protein</fullName>
    </submittedName>
</protein>
<dbReference type="AlphaFoldDB" id="A0AAD1BJU7"/>
<sequence length="37" mass="4162">MQATTNKIKGNVCIAEKGAERIAKIIIITEELWKYAL</sequence>
<dbReference type="Proteomes" id="UP000067008">
    <property type="component" value="Chromosome 2"/>
</dbReference>
<reference evidence="1 2" key="1">
    <citation type="submission" date="2015-07" db="EMBL/GenBank/DDBJ databases">
        <title>Complete genome sequence of Prevotella intermedia strain 17-2.</title>
        <authorList>
            <person name="Nambu T."/>
        </authorList>
    </citation>
    <scope>NUCLEOTIDE SEQUENCE [LARGE SCALE GENOMIC DNA]</scope>
    <source>
        <strain evidence="1 2">17-2</strain>
    </source>
</reference>